<keyword evidence="4" id="KW-0812">Transmembrane</keyword>
<keyword evidence="4" id="KW-1133">Transmembrane helix</keyword>
<dbReference type="AlphaFoldDB" id="A0A0V1CWV9"/>
<dbReference type="PANTHER" id="PTHR12916">
    <property type="entry name" value="CYTOCHROME C OXIDASE POLYPEPTIDE VIC-2"/>
    <property type="match status" value="1"/>
</dbReference>
<keyword evidence="1 3" id="KW-0245">EGF-like domain</keyword>
<dbReference type="InterPro" id="IPR000742">
    <property type="entry name" value="EGF"/>
</dbReference>
<protein>
    <submittedName>
        <fullName evidence="6">Uncharacterized protein-like protein 2</fullName>
    </submittedName>
</protein>
<dbReference type="GO" id="GO:0005112">
    <property type="term" value="F:Notch binding"/>
    <property type="evidence" value="ECO:0007669"/>
    <property type="project" value="TreeGrafter"/>
</dbReference>
<comment type="caution">
    <text evidence="3">Lacks conserved residue(s) required for the propagation of feature annotation.</text>
</comment>
<evidence type="ECO:0000256" key="2">
    <source>
        <dbReference type="ARBA" id="ARBA00022737"/>
    </source>
</evidence>
<evidence type="ECO:0000256" key="3">
    <source>
        <dbReference type="PROSITE-ProRule" id="PRU00076"/>
    </source>
</evidence>
<feature type="domain" description="EGF-like" evidence="5">
    <location>
        <begin position="355"/>
        <end position="392"/>
    </location>
</feature>
<feature type="domain" description="EGF-like" evidence="5">
    <location>
        <begin position="317"/>
        <end position="353"/>
    </location>
</feature>
<evidence type="ECO:0000313" key="7">
    <source>
        <dbReference type="Proteomes" id="UP000054653"/>
    </source>
</evidence>
<keyword evidence="3" id="KW-1015">Disulfide bond</keyword>
<sequence>MVIWRARPSGGFFKYFVDAQLAQWRKHPLSSTQRSPINVSAGVYLTPAWAARCRDNDLADARFFLHSVVVSLKTANELEYPSNEYSTFDGQVLWNFSFYVFLLCFCTTSLLFKLGIPCPSFNNSETVLIDLQLSPYCVVEVKTNETEAGFEPIQEFERYCNKHFFSHIDWPRNIFVDPLGILKQKEATYYMGYKAYDVDINAGTITAISGGILRVDYLHWDTRMSNESTVTFNDILEATKYYQGIPEQLCLVGLSKDLSKNPDTEFGVLWERCTIRKTDVFYCRAQTINEENIEMDFYDDGKFTCNTGYVGRYCQIEVDSCLNKYCSGNGQCFAGNDKAYCKCLSGKEGLYCERTVHACSNVNCNNRGTCEVKNFLPVCNCTDEMYEGAFCERRVSNKHLFEEVNIMNFQSMVNAFD</sequence>
<dbReference type="Gene3D" id="2.10.25.10">
    <property type="entry name" value="Laminin"/>
    <property type="match status" value="1"/>
</dbReference>
<proteinExistence type="predicted"/>
<name>A0A0V1CWV9_TRIBR</name>
<dbReference type="SMART" id="SM00181">
    <property type="entry name" value="EGF"/>
    <property type="match status" value="2"/>
</dbReference>
<reference evidence="6 7" key="1">
    <citation type="submission" date="2015-01" db="EMBL/GenBank/DDBJ databases">
        <title>Evolution of Trichinella species and genotypes.</title>
        <authorList>
            <person name="Korhonen P.K."/>
            <person name="Edoardo P."/>
            <person name="Giuseppe L.R."/>
            <person name="Gasser R.B."/>
        </authorList>
    </citation>
    <scope>NUCLEOTIDE SEQUENCE [LARGE SCALE GENOMIC DNA]</scope>
    <source>
        <strain evidence="6">ISS120</strain>
    </source>
</reference>
<dbReference type="PROSITE" id="PS00022">
    <property type="entry name" value="EGF_1"/>
    <property type="match status" value="1"/>
</dbReference>
<dbReference type="SUPFAM" id="SSF57196">
    <property type="entry name" value="EGF/Laminin"/>
    <property type="match status" value="1"/>
</dbReference>
<dbReference type="EMBL" id="JYDI01000081">
    <property type="protein sequence ID" value="KRY53672.1"/>
    <property type="molecule type" value="Genomic_DNA"/>
</dbReference>
<feature type="non-terminal residue" evidence="6">
    <location>
        <position position="417"/>
    </location>
</feature>
<keyword evidence="4" id="KW-0472">Membrane</keyword>
<evidence type="ECO:0000256" key="4">
    <source>
        <dbReference type="SAM" id="Phobius"/>
    </source>
</evidence>
<feature type="disulfide bond" evidence="3">
    <location>
        <begin position="343"/>
        <end position="352"/>
    </location>
</feature>
<comment type="caution">
    <text evidence="6">The sequence shown here is derived from an EMBL/GenBank/DDBJ whole genome shotgun (WGS) entry which is preliminary data.</text>
</comment>
<dbReference type="PROSITE" id="PS50026">
    <property type="entry name" value="EGF_3"/>
    <property type="match status" value="2"/>
</dbReference>
<dbReference type="OrthoDB" id="430340at2759"/>
<dbReference type="Proteomes" id="UP000054653">
    <property type="component" value="Unassembled WGS sequence"/>
</dbReference>
<dbReference type="GO" id="GO:0007219">
    <property type="term" value="P:Notch signaling pathway"/>
    <property type="evidence" value="ECO:0007669"/>
    <property type="project" value="TreeGrafter"/>
</dbReference>
<feature type="transmembrane region" description="Helical" evidence="4">
    <location>
        <begin position="92"/>
        <end position="112"/>
    </location>
</feature>
<evidence type="ECO:0000259" key="5">
    <source>
        <dbReference type="PROSITE" id="PS50026"/>
    </source>
</evidence>
<keyword evidence="2" id="KW-0677">Repeat</keyword>
<accession>A0A0V1CWV9</accession>
<evidence type="ECO:0000313" key="6">
    <source>
        <dbReference type="EMBL" id="KRY53672.1"/>
    </source>
</evidence>
<organism evidence="6 7">
    <name type="scientific">Trichinella britovi</name>
    <name type="common">Parasitic roundworm</name>
    <dbReference type="NCBI Taxonomy" id="45882"/>
    <lineage>
        <taxon>Eukaryota</taxon>
        <taxon>Metazoa</taxon>
        <taxon>Ecdysozoa</taxon>
        <taxon>Nematoda</taxon>
        <taxon>Enoplea</taxon>
        <taxon>Dorylaimia</taxon>
        <taxon>Trichinellida</taxon>
        <taxon>Trichinellidae</taxon>
        <taxon>Trichinella</taxon>
    </lineage>
</organism>
<evidence type="ECO:0000256" key="1">
    <source>
        <dbReference type="ARBA" id="ARBA00022536"/>
    </source>
</evidence>
<dbReference type="STRING" id="45882.A0A0V1CWV9"/>
<dbReference type="PANTHER" id="PTHR12916:SF9">
    <property type="entry name" value="NEUROGENIC LOCUS NOTCH HOMOLOG PROTEIN 1-RELATED"/>
    <property type="match status" value="1"/>
</dbReference>
<gene>
    <name evidence="6" type="primary">Crb2</name>
    <name evidence="6" type="ORF">T03_13822</name>
</gene>
<dbReference type="OMA" id="CTDEMYE"/>
<keyword evidence="7" id="KW-1185">Reference proteome</keyword>